<dbReference type="Proteomes" id="UP000639338">
    <property type="component" value="Unassembled WGS sequence"/>
</dbReference>
<keyword evidence="2" id="KW-0560">Oxidoreductase</keyword>
<evidence type="ECO:0000256" key="1">
    <source>
        <dbReference type="ARBA" id="ARBA00022857"/>
    </source>
</evidence>
<evidence type="ECO:0008006" key="6">
    <source>
        <dbReference type="Google" id="ProtNLM"/>
    </source>
</evidence>
<protein>
    <recommendedName>
        <fullName evidence="6">C-factor</fullName>
    </recommendedName>
</protein>
<dbReference type="AlphaFoldDB" id="A0A835CX09"/>
<organism evidence="4 5">
    <name type="scientific">Aphidius gifuensis</name>
    <name type="common">Parasitoid wasp</name>
    <dbReference type="NCBI Taxonomy" id="684658"/>
    <lineage>
        <taxon>Eukaryota</taxon>
        <taxon>Metazoa</taxon>
        <taxon>Ecdysozoa</taxon>
        <taxon>Arthropoda</taxon>
        <taxon>Hexapoda</taxon>
        <taxon>Insecta</taxon>
        <taxon>Pterygota</taxon>
        <taxon>Neoptera</taxon>
        <taxon>Endopterygota</taxon>
        <taxon>Hymenoptera</taxon>
        <taxon>Apocrita</taxon>
        <taxon>Ichneumonoidea</taxon>
        <taxon>Braconidae</taxon>
        <taxon>Aphidiinae</taxon>
        <taxon>Aphidius</taxon>
    </lineage>
</organism>
<dbReference type="InterPro" id="IPR002347">
    <property type="entry name" value="SDR_fam"/>
</dbReference>
<evidence type="ECO:0000256" key="3">
    <source>
        <dbReference type="RuleBase" id="RU000363"/>
    </source>
</evidence>
<reference evidence="4 5" key="1">
    <citation type="submission" date="2020-08" db="EMBL/GenBank/DDBJ databases">
        <title>Aphidius gifuensis genome sequencing and assembly.</title>
        <authorList>
            <person name="Du Z."/>
        </authorList>
    </citation>
    <scope>NUCLEOTIDE SEQUENCE [LARGE SCALE GENOMIC DNA]</scope>
    <source>
        <strain evidence="4">YNYX2018</strain>
        <tissue evidence="4">Adults</tissue>
    </source>
</reference>
<dbReference type="Gene3D" id="3.40.50.720">
    <property type="entry name" value="NAD(P)-binding Rossmann-like Domain"/>
    <property type="match status" value="1"/>
</dbReference>
<comment type="caution">
    <text evidence="4">The sequence shown here is derived from an EMBL/GenBank/DDBJ whole genome shotgun (WGS) entry which is preliminary data.</text>
</comment>
<dbReference type="PANTHER" id="PTHR43544:SF7">
    <property type="entry name" value="NADB-LER2"/>
    <property type="match status" value="1"/>
</dbReference>
<dbReference type="PANTHER" id="PTHR43544">
    <property type="entry name" value="SHORT-CHAIN DEHYDROGENASE/REDUCTASE"/>
    <property type="match status" value="1"/>
</dbReference>
<evidence type="ECO:0000313" key="5">
    <source>
        <dbReference type="Proteomes" id="UP000639338"/>
    </source>
</evidence>
<sequence>MKSILITGCNRGLGLGLVQQLVNLPSPPEKIFATCRDISKATKLKEIADKNKNVQIIEIDLKDTTRYNEIIAKVEEQVGDDGLNVLFNNAAIAIPTTIEDVEVDTMAEVYLVNTIIPVMLTKAFMPLLKKAAKKKNEFGIDRAAIINMSSLVASITENTLGGKYAYRCSKTAINAATKSMSIDLKKYGIMAISMDPGWVQTDMGGSNAKIDVETSTSNIINVLQSLEEKHSGQYIQYSGKILPW</sequence>
<evidence type="ECO:0000256" key="2">
    <source>
        <dbReference type="ARBA" id="ARBA00023002"/>
    </source>
</evidence>
<dbReference type="GO" id="GO:0004090">
    <property type="term" value="F:carbonyl reductase (NADPH) activity"/>
    <property type="evidence" value="ECO:0007669"/>
    <property type="project" value="TreeGrafter"/>
</dbReference>
<dbReference type="CDD" id="cd05325">
    <property type="entry name" value="carb_red_sniffer_like_SDR_c"/>
    <property type="match status" value="1"/>
</dbReference>
<dbReference type="Pfam" id="PF00106">
    <property type="entry name" value="adh_short"/>
    <property type="match status" value="1"/>
</dbReference>
<comment type="similarity">
    <text evidence="3">Belongs to the short-chain dehydrogenases/reductases (SDR) family.</text>
</comment>
<dbReference type="PRINTS" id="PR00080">
    <property type="entry name" value="SDRFAMILY"/>
</dbReference>
<accession>A0A835CX09</accession>
<keyword evidence="1" id="KW-0521">NADP</keyword>
<keyword evidence="5" id="KW-1185">Reference proteome</keyword>
<evidence type="ECO:0000313" key="4">
    <source>
        <dbReference type="EMBL" id="KAF7996050.1"/>
    </source>
</evidence>
<proteinExistence type="inferred from homology"/>
<dbReference type="SUPFAM" id="SSF51735">
    <property type="entry name" value="NAD(P)-binding Rossmann-fold domains"/>
    <property type="match status" value="1"/>
</dbReference>
<dbReference type="InterPro" id="IPR051468">
    <property type="entry name" value="Fungal_SecMetab_SDRs"/>
</dbReference>
<gene>
    <name evidence="4" type="ORF">HCN44_009835</name>
</gene>
<dbReference type="GO" id="GO:0005737">
    <property type="term" value="C:cytoplasm"/>
    <property type="evidence" value="ECO:0007669"/>
    <property type="project" value="TreeGrafter"/>
</dbReference>
<dbReference type="EMBL" id="JACMRX010000002">
    <property type="protein sequence ID" value="KAF7996050.1"/>
    <property type="molecule type" value="Genomic_DNA"/>
</dbReference>
<dbReference type="PRINTS" id="PR00081">
    <property type="entry name" value="GDHRDH"/>
</dbReference>
<name>A0A835CX09_APHGI</name>
<dbReference type="InterPro" id="IPR036291">
    <property type="entry name" value="NAD(P)-bd_dom_sf"/>
</dbReference>
<dbReference type="OrthoDB" id="5296at2759"/>